<feature type="domain" description="HTH lysR-type" evidence="5">
    <location>
        <begin position="2"/>
        <end position="59"/>
    </location>
</feature>
<evidence type="ECO:0000256" key="1">
    <source>
        <dbReference type="ARBA" id="ARBA00009437"/>
    </source>
</evidence>
<accession>A0A4R3Z622</accession>
<dbReference type="InterPro" id="IPR000847">
    <property type="entry name" value="LysR_HTH_N"/>
</dbReference>
<name>A0A4R3Z622_9FIRM</name>
<dbReference type="PRINTS" id="PR00039">
    <property type="entry name" value="HTHLYSR"/>
</dbReference>
<dbReference type="GO" id="GO:0003677">
    <property type="term" value="F:DNA binding"/>
    <property type="evidence" value="ECO:0007669"/>
    <property type="project" value="UniProtKB-KW"/>
</dbReference>
<dbReference type="Gene3D" id="1.10.10.10">
    <property type="entry name" value="Winged helix-like DNA-binding domain superfamily/Winged helix DNA-binding domain"/>
    <property type="match status" value="1"/>
</dbReference>
<dbReference type="InterPro" id="IPR036390">
    <property type="entry name" value="WH_DNA-bd_sf"/>
</dbReference>
<dbReference type="GeneID" id="98914411"/>
<dbReference type="FunFam" id="1.10.10.10:FF:000001">
    <property type="entry name" value="LysR family transcriptional regulator"/>
    <property type="match status" value="1"/>
</dbReference>
<dbReference type="CDD" id="cd05466">
    <property type="entry name" value="PBP2_LTTR_substrate"/>
    <property type="match status" value="1"/>
</dbReference>
<dbReference type="EMBL" id="SMCQ01000002">
    <property type="protein sequence ID" value="TCW02209.1"/>
    <property type="molecule type" value="Genomic_DNA"/>
</dbReference>
<comment type="similarity">
    <text evidence="1">Belongs to the LysR transcriptional regulatory family.</text>
</comment>
<dbReference type="GO" id="GO:0003700">
    <property type="term" value="F:DNA-binding transcription factor activity"/>
    <property type="evidence" value="ECO:0007669"/>
    <property type="project" value="InterPro"/>
</dbReference>
<dbReference type="InterPro" id="IPR050950">
    <property type="entry name" value="HTH-type_LysR_regulators"/>
</dbReference>
<dbReference type="GO" id="GO:0005829">
    <property type="term" value="C:cytosol"/>
    <property type="evidence" value="ECO:0007669"/>
    <property type="project" value="TreeGrafter"/>
</dbReference>
<dbReference type="InterPro" id="IPR036388">
    <property type="entry name" value="WH-like_DNA-bd_sf"/>
</dbReference>
<keyword evidence="4" id="KW-0804">Transcription</keyword>
<evidence type="ECO:0000256" key="2">
    <source>
        <dbReference type="ARBA" id="ARBA00023015"/>
    </source>
</evidence>
<evidence type="ECO:0000313" key="7">
    <source>
        <dbReference type="Proteomes" id="UP000295515"/>
    </source>
</evidence>
<dbReference type="PANTHER" id="PTHR30419">
    <property type="entry name" value="HTH-TYPE TRANSCRIPTIONAL REGULATOR YBHD"/>
    <property type="match status" value="1"/>
</dbReference>
<keyword evidence="3 6" id="KW-0238">DNA-binding</keyword>
<dbReference type="PROSITE" id="PS50931">
    <property type="entry name" value="HTH_LYSR"/>
    <property type="match status" value="1"/>
</dbReference>
<protein>
    <submittedName>
        <fullName evidence="6">DNA-binding transcriptional LysR family regulator</fullName>
    </submittedName>
</protein>
<gene>
    <name evidence="6" type="ORF">EDD60_102174</name>
</gene>
<dbReference type="Gene3D" id="3.40.190.290">
    <property type="match status" value="1"/>
</dbReference>
<dbReference type="SUPFAM" id="SSF46785">
    <property type="entry name" value="Winged helix' DNA-binding domain"/>
    <property type="match status" value="1"/>
</dbReference>
<dbReference type="Pfam" id="PF00126">
    <property type="entry name" value="HTH_1"/>
    <property type="match status" value="1"/>
</dbReference>
<organism evidence="6 7">
    <name type="scientific">Longibaculum muris</name>
    <dbReference type="NCBI Taxonomy" id="1796628"/>
    <lineage>
        <taxon>Bacteria</taxon>
        <taxon>Bacillati</taxon>
        <taxon>Bacillota</taxon>
        <taxon>Erysipelotrichia</taxon>
        <taxon>Erysipelotrichales</taxon>
        <taxon>Coprobacillaceae</taxon>
        <taxon>Longibaculum</taxon>
    </lineage>
</organism>
<evidence type="ECO:0000256" key="3">
    <source>
        <dbReference type="ARBA" id="ARBA00023125"/>
    </source>
</evidence>
<keyword evidence="7" id="KW-1185">Reference proteome</keyword>
<sequence length="291" mass="33619">MIETRLLYYFLAIAREQNITKAADTLHISQPTLSKQMMDLEEQLGKQLFIRGKRKVTLTEDGMFLRARAQEMMELMNKTESAFQSEQNYISGDIHIGCGETHVMGYITDILKEIQLDYPDIKFHIYSADAQDVLDRLDKGLLDMGLLLGPIEQEKYNYLSINQDDQFGLLMPKDSELANKDILSLSDLKELPLIFPQQTLNGQQHLSWFHSSFDDFHIVATYNLVYNATFMVERGMGYAFCLNHLVDTEGSRNLTFRCIEPIISVHPYIVTKKYQTFSAAARLFYEKLKIQ</sequence>
<evidence type="ECO:0000313" key="6">
    <source>
        <dbReference type="EMBL" id="TCW02209.1"/>
    </source>
</evidence>
<comment type="caution">
    <text evidence="6">The sequence shown here is derived from an EMBL/GenBank/DDBJ whole genome shotgun (WGS) entry which is preliminary data.</text>
</comment>
<dbReference type="PANTHER" id="PTHR30419:SF8">
    <property type="entry name" value="NITROGEN ASSIMILATION TRANSCRIPTIONAL ACTIVATOR-RELATED"/>
    <property type="match status" value="1"/>
</dbReference>
<evidence type="ECO:0000256" key="4">
    <source>
        <dbReference type="ARBA" id="ARBA00023163"/>
    </source>
</evidence>
<dbReference type="Proteomes" id="UP000295515">
    <property type="component" value="Unassembled WGS sequence"/>
</dbReference>
<dbReference type="InterPro" id="IPR005119">
    <property type="entry name" value="LysR_subst-bd"/>
</dbReference>
<dbReference type="AlphaFoldDB" id="A0A4R3Z622"/>
<dbReference type="Pfam" id="PF03466">
    <property type="entry name" value="LysR_substrate"/>
    <property type="match status" value="1"/>
</dbReference>
<reference evidence="6 7" key="1">
    <citation type="submission" date="2019-03" db="EMBL/GenBank/DDBJ databases">
        <title>Genomic Encyclopedia of Type Strains, Phase IV (KMG-IV): sequencing the most valuable type-strain genomes for metagenomic binning, comparative biology and taxonomic classification.</title>
        <authorList>
            <person name="Goeker M."/>
        </authorList>
    </citation>
    <scope>NUCLEOTIDE SEQUENCE [LARGE SCALE GENOMIC DNA]</scope>
    <source>
        <strain evidence="6 7">DSM 29487</strain>
    </source>
</reference>
<dbReference type="RefSeq" id="WP_082787370.1">
    <property type="nucleotide sequence ID" value="NZ_JANKBF010000003.1"/>
</dbReference>
<proteinExistence type="inferred from homology"/>
<keyword evidence="2" id="KW-0805">Transcription regulation</keyword>
<evidence type="ECO:0000259" key="5">
    <source>
        <dbReference type="PROSITE" id="PS50931"/>
    </source>
</evidence>
<dbReference type="SUPFAM" id="SSF53850">
    <property type="entry name" value="Periplasmic binding protein-like II"/>
    <property type="match status" value="1"/>
</dbReference>